<dbReference type="InterPro" id="IPR001030">
    <property type="entry name" value="Acoase/IPM_deHydtase_lsu_aba"/>
</dbReference>
<name>A0A6A3B648_HIBSY</name>
<evidence type="ECO:0000256" key="8">
    <source>
        <dbReference type="ARBA" id="ARBA00022737"/>
    </source>
</evidence>
<dbReference type="InterPro" id="IPR003591">
    <property type="entry name" value="Leu-rich_rpt_typical-subtyp"/>
</dbReference>
<reference evidence="19" key="1">
    <citation type="submission" date="2019-09" db="EMBL/GenBank/DDBJ databases">
        <title>Draft genome information of white flower Hibiscus syriacus.</title>
        <authorList>
            <person name="Kim Y.-M."/>
        </authorList>
    </citation>
    <scope>NUCLEOTIDE SEQUENCE [LARGE SCALE GENOMIC DNA]</scope>
    <source>
        <strain evidence="19">YM2019G1</strain>
    </source>
</reference>
<dbReference type="InterPro" id="IPR015931">
    <property type="entry name" value="Acnase/IPM_dHydase_lsu_aba_1/3"/>
</dbReference>
<evidence type="ECO:0000256" key="16">
    <source>
        <dbReference type="SAM" id="SignalP"/>
    </source>
</evidence>
<evidence type="ECO:0000313" key="20">
    <source>
        <dbReference type="Proteomes" id="UP000436088"/>
    </source>
</evidence>
<dbReference type="FunFam" id="3.80.10.10:FF:000095">
    <property type="entry name" value="LRR receptor-like serine/threonine-protein kinase GSO1"/>
    <property type="match status" value="3"/>
</dbReference>
<feature type="transmembrane region" description="Helical" evidence="15">
    <location>
        <begin position="1167"/>
        <end position="1183"/>
    </location>
</feature>
<dbReference type="GO" id="GO:0005886">
    <property type="term" value="C:plasma membrane"/>
    <property type="evidence" value="ECO:0007669"/>
    <property type="project" value="UniProtKB-SubCell"/>
</dbReference>
<dbReference type="PROSITE" id="PS51450">
    <property type="entry name" value="LRR"/>
    <property type="match status" value="2"/>
</dbReference>
<dbReference type="Gene3D" id="3.30.499.10">
    <property type="entry name" value="Aconitase, domain 3"/>
    <property type="match status" value="1"/>
</dbReference>
<evidence type="ECO:0000256" key="2">
    <source>
        <dbReference type="ARBA" id="ARBA00009592"/>
    </source>
</evidence>
<dbReference type="SMART" id="SM00369">
    <property type="entry name" value="LRR_TYP"/>
    <property type="match status" value="24"/>
</dbReference>
<gene>
    <name evidence="19" type="ORF">F3Y22_tig00110258pilonHSYRG00046</name>
</gene>
<keyword evidence="11" id="KW-0411">Iron-sulfur</keyword>
<organism evidence="19 20">
    <name type="scientific">Hibiscus syriacus</name>
    <name type="common">Rose of Sharon</name>
    <dbReference type="NCBI Taxonomy" id="106335"/>
    <lineage>
        <taxon>Eukaryota</taxon>
        <taxon>Viridiplantae</taxon>
        <taxon>Streptophyta</taxon>
        <taxon>Embryophyta</taxon>
        <taxon>Tracheophyta</taxon>
        <taxon>Spermatophyta</taxon>
        <taxon>Magnoliopsida</taxon>
        <taxon>eudicotyledons</taxon>
        <taxon>Gunneridae</taxon>
        <taxon>Pentapetalae</taxon>
        <taxon>rosids</taxon>
        <taxon>malvids</taxon>
        <taxon>Malvales</taxon>
        <taxon>Malvaceae</taxon>
        <taxon>Malvoideae</taxon>
        <taxon>Hibiscus</taxon>
    </lineage>
</organism>
<evidence type="ECO:0000256" key="4">
    <source>
        <dbReference type="ARBA" id="ARBA00022614"/>
    </source>
</evidence>
<keyword evidence="7 16" id="KW-0732">Signal</keyword>
<dbReference type="SUPFAM" id="SSF52047">
    <property type="entry name" value="RNI-like"/>
    <property type="match status" value="2"/>
</dbReference>
<dbReference type="Pfam" id="PF00560">
    <property type="entry name" value="LRR_1"/>
    <property type="match status" value="11"/>
</dbReference>
<dbReference type="PROSITE" id="PS51257">
    <property type="entry name" value="PROKAR_LIPOPROTEIN"/>
    <property type="match status" value="1"/>
</dbReference>
<evidence type="ECO:0000256" key="5">
    <source>
        <dbReference type="ARBA" id="ARBA00022692"/>
    </source>
</evidence>
<keyword evidence="12 15" id="KW-0472">Membrane</keyword>
<dbReference type="GO" id="GO:0046872">
    <property type="term" value="F:metal ion binding"/>
    <property type="evidence" value="ECO:0007669"/>
    <property type="project" value="UniProtKB-KW"/>
</dbReference>
<sequence>MKTLYFLVSLFFLFSCFLSLVFSFDDLPKQCLDDQRSSLLQLQHDLYCALDFTFSSKFDLWDANTDCCSWEGVTCDASGHVVGLDLSYRSISGSFHSMLDLRHLQHLHLAGNNFNTTLLSYGFDKLPNLTHLNLSSSCFHGQIPVAMSFLTRLVSLDLSNQKHCYMRNGDGYFYDSPTLKLEKPNFKTLIKKLRHLRELYLDGVDISFQTGDWCETTSLLLPNLQVLSLSNCGLKGPLCSSLSRLPFLSKLVLDWNPISYLPPNFLVNSSNMTSLSLVDCSLSGHFPTQILLLPKIQSIDISFNDQLMGQLPEFPPSSALRILELPFTNFGGKLPESIGNLKFLTDLTLIFCQFYGSIPSSITNLSHLVNLDLRYNNFSGLIPPFHRIGVPNLASLYLDGNGFSGSINPYLFTLPSLRVLSLGADRLVGKIDEFPNASASLIEELDLGYNYLTGPIPNSILQLPRLESLNIGVNSFSSMKFDIFFQIKNLRELDLYNISMLMESDNKTLTFPQLEILGLNSCNLTEFPEFIKTQDKLTYLDLSDNHIHGVVPNWLWKATLSRVDLSFNAIDFPKQLPLSDANFSFPMLRQLYLGSCNISVFPELLKSLENLELLDLSNNRMSGAIPNWVWKKSLGYVNLAYNHLSSLDQILSNQSLTSSQASLLRPICDMSRLSLFDASHNNFSDPIPNCLGNMSALRYLDLHANNFSGILLNFTTAPKLSILRVSENRLEGKLPRSLVECTQLQILDLGNNLLLDTFPFWLEKLPALIVLVLRENRFYGQIKYVKNKTVFPTLDVLDIASNEFSGELSIDFFQASQLRSLKIGRNNLEGKLPRSLATCSKLEVLDVGNNMFHDTFPVWLVKLPSLKVRILRANRFYGTIKAFDTGLGFQNLSILDIASNNFSGNLSVEFLQCLKAMMQTIDGRKSKLDYIGRLYNGGQYYEDSVTVGNKGIEMFYQKVLTIFTCLDLSGNGFHGRIPKEIRFLMSLKVLNLSYNSFFGEIPSALENLNELESLDLSMNNLSGKVPPQLTGLTFLAALNFSYNKLEGSIPQSNQFSTFSNDSYLGNPKLCGPPLSRKCDEVGISVPPPPREDGKDSWLDAMSTWQIALIGYGSGLVVGLCIGFTVLNELGNRWVYKFKMMDWKQDMESPEHVVVQDIASWCKNNQSVSLFFLLSCFLSLVFSLDDLPKQCLDDQRSSLLQLQHDLYYAPNFTFSSKFELWDVNTDCCSWEGVTCDAFGHVIVLDLSYKNLSGSFHSIFGLRYLQHLNLAGNYFNTTLLSYGFDKLQNLTHLNLSSSCFHGQIPVEISFLSRLVSLDISNQDYCYWRLPYELEQPLKLENPDFKTLIKNLRNLTELYLNGVDISFQSSEWCETISLLLPNLQGLSLSMCGLKGPLCPSLSTLSFLSKLDLSFNDQLMGQLPEFPSNNALRSLNLSSTNLRGKLPESIGNLKFLTDLILHGCHFFGPIPLSIANLSHLVNLDLEYNSFSGQIPPFHRFGVPNLAALLLGGNKFSGSINSSLFSLPSLRILSLGENQLVGKIDEFPNASSSLIEGLYLGNNYFTGPIPKSILQLPRLESLAIEGNGFSSLKLPVFGLLKNLRFLELSNISLLIQSDNRSLQYFPQLEALRLRSCNLTEFPEFIKTQDKLTDLDLSRNNIHGVVPNWLWKTTLLRVDLSFNPIIGSENPNRTSDKRTLTFPRLERLLLRSCNLTEFPKFIKTLDQLTYLDLSNNHIHGVVPNWLCKTTLLSLNLSFNPIRFPKQLPISDANFFFPMLRELYMRSCNISAFPELLRSLGNLERLSLSNNRISGAIPNWAWKKSLDYLDLSNNHLSSLDQLLSNQSLNSSQASLFRPICHMSRLFFFDASHNNFSGPIPNCLGNMSALEYLDLHGNNFSGILPDFSKSPNLWLLKVSENRLEGKLPRSLAECTQLEVLDVGNNMLRDTFPFWLEKLPALTVLVLRKNKFYGEIKHFKNKIVFPTLDVLDIASNEFLGKLSFDLLQATQLRSLKIGGNKFEGKLPRSLANCTKLEVLDLGNNMVHDAFPFWLAKLPSLKVLILRANRFYGTISESNAESDFPKLRILDIASNNFSGDLSVEFLQSLKAMTMITDGDQANKLDYIGERYYQDSLTIVNKGVELFYEKVLTILTCLDLSNNSFHGRIPGEIHILKALKVLNLSHNSFYGEIPSALDNLKDLESLDLSLNKLLGKIPPQLTSLTFLEALNLSYNQLEGNIPQSNQFGTFSNDSYLGNPKLCGRPLSRNCGEDDLPVPHSPREDKEDSWLDAMSTWKIALIGYASGLVAGLCIGYTVLNELGNKWVYKLKKHGERNRRRSSIQVPMDFVVNHSEQPNVTRSENAVRANTELESQMYKERIAFSKCSSGILHQYTSTSSLTMMEYFFFMVCFDTAMINGLGIGGRGVSGTEAEASMLGQIMQPPSMVMPGVIQEIARLCKSNQSGFDFDKDVNKAWCWHIYRVLWLGANLPGVLGFQSHIFNLKIHLSILFMFSRNHWSPNAVHFGDKVLEVHRHGTTKVRRTRRSQEPTGRGVLLVKKMEGFNRATSVHVDPLNRANLPGVLGFQSHIFNLKIHLREKQVGSILFMFSRNHWSPNAVHFGDKMLEVHRHEATKVRWTRRSQEPRGRGVLLVKKMEGFNGATSVHVDTLNSN</sequence>
<evidence type="ECO:0000256" key="14">
    <source>
        <dbReference type="ARBA" id="ARBA00023180"/>
    </source>
</evidence>
<evidence type="ECO:0000313" key="19">
    <source>
        <dbReference type="EMBL" id="KAE8712266.1"/>
    </source>
</evidence>
<evidence type="ECO:0000259" key="18">
    <source>
        <dbReference type="Pfam" id="PF08263"/>
    </source>
</evidence>
<evidence type="ECO:0000256" key="10">
    <source>
        <dbReference type="ARBA" id="ARBA00023004"/>
    </source>
</evidence>
<protein>
    <recommendedName>
        <fullName evidence="21">Leucine-rich repeat-containing N-terminal plant-type domain-containing protein</fullName>
    </recommendedName>
</protein>
<dbReference type="InterPro" id="IPR001611">
    <property type="entry name" value="Leu-rich_rpt"/>
</dbReference>
<dbReference type="SUPFAM" id="SSF53732">
    <property type="entry name" value="Aconitase iron-sulfur domain"/>
    <property type="match status" value="1"/>
</dbReference>
<dbReference type="InterPro" id="IPR036008">
    <property type="entry name" value="Aconitase_4Fe-4S_dom"/>
</dbReference>
<keyword evidence="6" id="KW-0479">Metal-binding</keyword>
<keyword evidence="8" id="KW-0677">Repeat</keyword>
<dbReference type="InterPro" id="IPR013210">
    <property type="entry name" value="LRR_N_plant-typ"/>
</dbReference>
<feature type="chain" id="PRO_5025651817" description="Leucine-rich repeat-containing N-terminal plant-type domain-containing protein" evidence="16">
    <location>
        <begin position="24"/>
        <end position="2660"/>
    </location>
</feature>
<dbReference type="SMART" id="SM00364">
    <property type="entry name" value="LRR_BAC"/>
    <property type="match status" value="8"/>
</dbReference>
<keyword evidence="20" id="KW-1185">Reference proteome</keyword>
<evidence type="ECO:0008006" key="21">
    <source>
        <dbReference type="Google" id="ProtNLM"/>
    </source>
</evidence>
<dbReference type="Gene3D" id="3.80.10.10">
    <property type="entry name" value="Ribonuclease Inhibitor"/>
    <property type="match status" value="9"/>
</dbReference>
<evidence type="ECO:0000256" key="6">
    <source>
        <dbReference type="ARBA" id="ARBA00022723"/>
    </source>
</evidence>
<evidence type="ECO:0000256" key="11">
    <source>
        <dbReference type="ARBA" id="ARBA00023014"/>
    </source>
</evidence>
<evidence type="ECO:0000256" key="12">
    <source>
        <dbReference type="ARBA" id="ARBA00023136"/>
    </source>
</evidence>
<proteinExistence type="inferred from homology"/>
<dbReference type="PRINTS" id="PR00019">
    <property type="entry name" value="LEURICHRPT"/>
</dbReference>
<dbReference type="Pfam" id="PF00330">
    <property type="entry name" value="Aconitase"/>
    <property type="match status" value="1"/>
</dbReference>
<dbReference type="FunFam" id="3.80.10.10:FF:000111">
    <property type="entry name" value="LRR receptor-like serine/threonine-protein kinase ERECTA"/>
    <property type="match status" value="2"/>
</dbReference>
<evidence type="ECO:0000259" key="17">
    <source>
        <dbReference type="Pfam" id="PF00330"/>
    </source>
</evidence>
<comment type="caution">
    <text evidence="19">The sequence shown here is derived from an EMBL/GenBank/DDBJ whole genome shotgun (WGS) entry which is preliminary data.</text>
</comment>
<dbReference type="InterPro" id="IPR046956">
    <property type="entry name" value="RLP23-like"/>
</dbReference>
<keyword evidence="10" id="KW-0408">Iron</keyword>
<dbReference type="SUPFAM" id="SSF52058">
    <property type="entry name" value="L domain-like"/>
    <property type="match status" value="7"/>
</dbReference>
<dbReference type="PANTHER" id="PTHR48061">
    <property type="entry name" value="LEUCINE-RICH REPEAT RECEPTOR PROTEIN KINASE EMS1-LIKE-RELATED"/>
    <property type="match status" value="1"/>
</dbReference>
<dbReference type="Proteomes" id="UP000436088">
    <property type="component" value="Unassembled WGS sequence"/>
</dbReference>
<comment type="similarity">
    <text evidence="2">Belongs to the RLP family.</text>
</comment>
<accession>A0A6A3B648</accession>
<evidence type="ECO:0000256" key="3">
    <source>
        <dbReference type="ARBA" id="ARBA00022475"/>
    </source>
</evidence>
<dbReference type="Pfam" id="PF08263">
    <property type="entry name" value="LRRNT_2"/>
    <property type="match status" value="2"/>
</dbReference>
<dbReference type="EMBL" id="VEPZ02000898">
    <property type="protein sequence ID" value="KAE8712266.1"/>
    <property type="molecule type" value="Genomic_DNA"/>
</dbReference>
<evidence type="ECO:0000256" key="13">
    <source>
        <dbReference type="ARBA" id="ARBA00023170"/>
    </source>
</evidence>
<evidence type="ECO:0000256" key="9">
    <source>
        <dbReference type="ARBA" id="ARBA00022989"/>
    </source>
</evidence>
<keyword evidence="13" id="KW-0675">Receptor</keyword>
<dbReference type="Pfam" id="PF13855">
    <property type="entry name" value="LRR_8"/>
    <property type="match status" value="3"/>
</dbReference>
<dbReference type="GO" id="GO:0051536">
    <property type="term" value="F:iron-sulfur cluster binding"/>
    <property type="evidence" value="ECO:0007669"/>
    <property type="project" value="UniProtKB-KW"/>
</dbReference>
<keyword evidence="14" id="KW-0325">Glycoprotein</keyword>
<feature type="domain" description="Aconitase/3-isopropylmalate dehydratase large subunit alpha/beta/alpha" evidence="17">
    <location>
        <begin position="2329"/>
        <end position="2430"/>
    </location>
</feature>
<feature type="transmembrane region" description="Helical" evidence="15">
    <location>
        <begin position="1108"/>
        <end position="1130"/>
    </location>
</feature>
<keyword evidence="9 15" id="KW-1133">Transmembrane helix</keyword>
<evidence type="ECO:0000256" key="1">
    <source>
        <dbReference type="ARBA" id="ARBA00004251"/>
    </source>
</evidence>
<feature type="domain" description="Leucine-rich repeat-containing N-terminal plant-type" evidence="18">
    <location>
        <begin position="1192"/>
        <end position="1235"/>
    </location>
</feature>
<feature type="signal peptide" evidence="16">
    <location>
        <begin position="1"/>
        <end position="23"/>
    </location>
</feature>
<dbReference type="PANTHER" id="PTHR48061:SF2">
    <property type="entry name" value="RECEPTOR LIKE PROTEIN 30-LIKE"/>
    <property type="match status" value="1"/>
</dbReference>
<dbReference type="InterPro" id="IPR032675">
    <property type="entry name" value="LRR_dom_sf"/>
</dbReference>
<keyword evidence="5 15" id="KW-0812">Transmembrane</keyword>
<evidence type="ECO:0000256" key="15">
    <source>
        <dbReference type="SAM" id="Phobius"/>
    </source>
</evidence>
<keyword evidence="4" id="KW-0433">Leucine-rich repeat</keyword>
<keyword evidence="3" id="KW-1003">Cell membrane</keyword>
<comment type="subcellular location">
    <subcellularLocation>
        <location evidence="1">Cell membrane</location>
        <topology evidence="1">Single-pass type I membrane protein</topology>
    </subcellularLocation>
</comment>
<evidence type="ECO:0000256" key="7">
    <source>
        <dbReference type="ARBA" id="ARBA00022729"/>
    </source>
</evidence>
<feature type="domain" description="Leucine-rich repeat-containing N-terminal plant-type" evidence="18">
    <location>
        <begin position="33"/>
        <end position="76"/>
    </location>
</feature>